<proteinExistence type="predicted"/>
<dbReference type="RefSeq" id="WP_379594061.1">
    <property type="nucleotide sequence ID" value="NZ_JBHTKK010000030.1"/>
</dbReference>
<gene>
    <name evidence="1" type="ORF">ACFQ19_17960</name>
</gene>
<dbReference type="EMBL" id="JBHTKK010000030">
    <property type="protein sequence ID" value="MFD1067897.1"/>
    <property type="molecule type" value="Genomic_DNA"/>
</dbReference>
<protein>
    <submittedName>
        <fullName evidence="1">TIGR04197 family type VII secretion effector</fullName>
    </submittedName>
</protein>
<reference evidence="2" key="1">
    <citation type="journal article" date="2019" name="Int. J. Syst. Evol. Microbiol.">
        <title>The Global Catalogue of Microorganisms (GCM) 10K type strain sequencing project: providing services to taxonomists for standard genome sequencing and annotation.</title>
        <authorList>
            <consortium name="The Broad Institute Genomics Platform"/>
            <consortium name="The Broad Institute Genome Sequencing Center for Infectious Disease"/>
            <person name="Wu L."/>
            <person name="Ma J."/>
        </authorList>
    </citation>
    <scope>NUCLEOTIDE SEQUENCE [LARGE SCALE GENOMIC DNA]</scope>
    <source>
        <strain evidence="2">CCUG 56608</strain>
    </source>
</reference>
<organism evidence="1 2">
    <name type="scientific">Oceanobacillus locisalsi</name>
    <dbReference type="NCBI Taxonomy" id="546107"/>
    <lineage>
        <taxon>Bacteria</taxon>
        <taxon>Bacillati</taxon>
        <taxon>Bacillota</taxon>
        <taxon>Bacilli</taxon>
        <taxon>Bacillales</taxon>
        <taxon>Bacillaceae</taxon>
        <taxon>Oceanobacillus</taxon>
    </lineage>
</organism>
<sequence length="92" mass="10407">MAEEVSINKDKFELNISNLRKAVFNINSRIAAGREFEATNLEPFLDDLETTIDAIKLLERYKQMLDADIKILDSVGEKMVENDEQIAQSTGS</sequence>
<name>A0ABW3NJD2_9BACI</name>
<keyword evidence="2" id="KW-1185">Reference proteome</keyword>
<comment type="caution">
    <text evidence="1">The sequence shown here is derived from an EMBL/GenBank/DDBJ whole genome shotgun (WGS) entry which is preliminary data.</text>
</comment>
<evidence type="ECO:0000313" key="2">
    <source>
        <dbReference type="Proteomes" id="UP001597041"/>
    </source>
</evidence>
<accession>A0ABW3NJD2</accession>
<evidence type="ECO:0000313" key="1">
    <source>
        <dbReference type="EMBL" id="MFD1067897.1"/>
    </source>
</evidence>
<dbReference type="Proteomes" id="UP001597041">
    <property type="component" value="Unassembled WGS sequence"/>
</dbReference>